<organism evidence="3 4">
    <name type="scientific">Trichosporon asahii var. asahii (strain CBS 8904)</name>
    <name type="common">Yeast</name>
    <dbReference type="NCBI Taxonomy" id="1220162"/>
    <lineage>
        <taxon>Eukaryota</taxon>
        <taxon>Fungi</taxon>
        <taxon>Dikarya</taxon>
        <taxon>Basidiomycota</taxon>
        <taxon>Agaricomycotina</taxon>
        <taxon>Tremellomycetes</taxon>
        <taxon>Trichosporonales</taxon>
        <taxon>Trichosporonaceae</taxon>
        <taxon>Trichosporon</taxon>
    </lineage>
</organism>
<evidence type="ECO:0000313" key="3">
    <source>
        <dbReference type="EMBL" id="EKC99743.1"/>
    </source>
</evidence>
<dbReference type="HOGENOM" id="CLU_1518926_0_0_1"/>
<accession>K1WDR8</accession>
<name>K1WDR8_TRIAC</name>
<reference evidence="3 4" key="1">
    <citation type="journal article" date="2012" name="Eukaryot. Cell">
        <title>Genome sequence of the Trichosporon asahii environmental strain CBS 8904.</title>
        <authorList>
            <person name="Yang R.Y."/>
            <person name="Li H.T."/>
            <person name="Zhu H."/>
            <person name="Zhou G.P."/>
            <person name="Wang M."/>
            <person name="Wang L."/>
        </authorList>
    </citation>
    <scope>NUCLEOTIDE SEQUENCE [LARGE SCALE GENOMIC DNA]</scope>
    <source>
        <strain evidence="3 4">CBS 8904</strain>
    </source>
</reference>
<gene>
    <name evidence="3" type="ORF">A1Q2_05964</name>
</gene>
<evidence type="ECO:0000256" key="1">
    <source>
        <dbReference type="SAM" id="Coils"/>
    </source>
</evidence>
<evidence type="ECO:0008006" key="5">
    <source>
        <dbReference type="Google" id="ProtNLM"/>
    </source>
</evidence>
<comment type="caution">
    <text evidence="3">The sequence shown here is derived from an EMBL/GenBank/DDBJ whole genome shotgun (WGS) entry which is preliminary data.</text>
</comment>
<keyword evidence="1" id="KW-0175">Coiled coil</keyword>
<evidence type="ECO:0000256" key="2">
    <source>
        <dbReference type="SAM" id="MobiDB-lite"/>
    </source>
</evidence>
<dbReference type="AlphaFoldDB" id="K1WDR8"/>
<dbReference type="eggNOG" id="KOG3433">
    <property type="taxonomic scope" value="Eukaryota"/>
</dbReference>
<feature type="compositionally biased region" description="Basic and acidic residues" evidence="2">
    <location>
        <begin position="1"/>
        <end position="23"/>
    </location>
</feature>
<dbReference type="Proteomes" id="UP000006757">
    <property type="component" value="Unassembled WGS sequence"/>
</dbReference>
<dbReference type="EMBL" id="AMBO01000364">
    <property type="protein sequence ID" value="EKC99743.1"/>
    <property type="molecule type" value="Genomic_DNA"/>
</dbReference>
<keyword evidence="4" id="KW-1185">Reference proteome</keyword>
<dbReference type="InParanoid" id="K1WDR8"/>
<protein>
    <recommendedName>
        <fullName evidence="5">Leucine zipper with capping helix domain-containing protein</fullName>
    </recommendedName>
</protein>
<dbReference type="STRING" id="1220162.K1WDR8"/>
<proteinExistence type="predicted"/>
<feature type="region of interest" description="Disordered" evidence="2">
    <location>
        <begin position="1"/>
        <end position="30"/>
    </location>
</feature>
<sequence length="180" mass="19971">MPPRGVSREEKRKRPKREGDPRRAGLRPPRVLRQDKLTRRLLVFPQRRGCYSKLAKLEAEEETLDVKLTAAREGVASARAQREDTAERRALLAQLEAAQAESAKLQEQVKAAGDGDPAAYARKRAAVDVAKTAAVRWTGELCNSDSKLTADNTVAIMGYCKSMGTDEAELRQFLEIGRLP</sequence>
<dbReference type="OrthoDB" id="273345at2759"/>
<feature type="coiled-coil region" evidence="1">
    <location>
        <begin position="81"/>
        <end position="115"/>
    </location>
</feature>
<evidence type="ECO:0000313" key="4">
    <source>
        <dbReference type="Proteomes" id="UP000006757"/>
    </source>
</evidence>